<name>A0A835AHV6_9POAL</name>
<dbReference type="OrthoDB" id="685537at2759"/>
<dbReference type="EMBL" id="JACEFO010002380">
    <property type="protein sequence ID" value="KAF8662576.1"/>
    <property type="molecule type" value="Genomic_DNA"/>
</dbReference>
<keyword evidence="3" id="KW-1185">Reference proteome</keyword>
<evidence type="ECO:0000313" key="3">
    <source>
        <dbReference type="Proteomes" id="UP000636709"/>
    </source>
</evidence>
<organism evidence="2 3">
    <name type="scientific">Digitaria exilis</name>
    <dbReference type="NCBI Taxonomy" id="1010633"/>
    <lineage>
        <taxon>Eukaryota</taxon>
        <taxon>Viridiplantae</taxon>
        <taxon>Streptophyta</taxon>
        <taxon>Embryophyta</taxon>
        <taxon>Tracheophyta</taxon>
        <taxon>Spermatophyta</taxon>
        <taxon>Magnoliopsida</taxon>
        <taxon>Liliopsida</taxon>
        <taxon>Poales</taxon>
        <taxon>Poaceae</taxon>
        <taxon>PACMAD clade</taxon>
        <taxon>Panicoideae</taxon>
        <taxon>Panicodae</taxon>
        <taxon>Paniceae</taxon>
        <taxon>Anthephorinae</taxon>
        <taxon>Digitaria</taxon>
    </lineage>
</organism>
<reference evidence="2" key="1">
    <citation type="submission" date="2020-07" db="EMBL/GenBank/DDBJ databases">
        <title>Genome sequence and genetic diversity analysis of an under-domesticated orphan crop, white fonio (Digitaria exilis).</title>
        <authorList>
            <person name="Bennetzen J.L."/>
            <person name="Chen S."/>
            <person name="Ma X."/>
            <person name="Wang X."/>
            <person name="Yssel A.E.J."/>
            <person name="Chaluvadi S.R."/>
            <person name="Johnson M."/>
            <person name="Gangashetty P."/>
            <person name="Hamidou F."/>
            <person name="Sanogo M.D."/>
            <person name="Zwaenepoel A."/>
            <person name="Wallace J."/>
            <person name="Van De Peer Y."/>
            <person name="Van Deynze A."/>
        </authorList>
    </citation>
    <scope>NUCLEOTIDE SEQUENCE</scope>
    <source>
        <tissue evidence="2">Leaves</tissue>
    </source>
</reference>
<protein>
    <submittedName>
        <fullName evidence="2">Uncharacterized protein</fullName>
    </submittedName>
</protein>
<gene>
    <name evidence="2" type="ORF">HU200_056176</name>
</gene>
<dbReference type="PANTHER" id="PTHR36483:SF1">
    <property type="entry name" value="OS02G0130700 PROTEIN"/>
    <property type="match status" value="1"/>
</dbReference>
<dbReference type="PANTHER" id="PTHR36483">
    <property type="entry name" value="OS02G0130700 PROTEIN"/>
    <property type="match status" value="1"/>
</dbReference>
<feature type="signal peptide" evidence="1">
    <location>
        <begin position="1"/>
        <end position="21"/>
    </location>
</feature>
<keyword evidence="1" id="KW-0732">Signal</keyword>
<evidence type="ECO:0000313" key="2">
    <source>
        <dbReference type="EMBL" id="KAF8662576.1"/>
    </source>
</evidence>
<sequence length="119" mass="12638">MEGKSATVAACILMIIVLISGQQQQAAAMSKFCRCYQNCYTECRKTLGTYPCNIQCVQDCINGQPPPSSAAGCRNVCQLDSICGVMQTGFNSDMAADACVASCTNKLGAFAPNAEKINY</sequence>
<feature type="chain" id="PRO_5032897834" evidence="1">
    <location>
        <begin position="22"/>
        <end position="119"/>
    </location>
</feature>
<proteinExistence type="predicted"/>
<dbReference type="AlphaFoldDB" id="A0A835AHV6"/>
<evidence type="ECO:0000256" key="1">
    <source>
        <dbReference type="SAM" id="SignalP"/>
    </source>
</evidence>
<comment type="caution">
    <text evidence="2">The sequence shown here is derived from an EMBL/GenBank/DDBJ whole genome shotgun (WGS) entry which is preliminary data.</text>
</comment>
<accession>A0A835AHV6</accession>
<dbReference type="Proteomes" id="UP000636709">
    <property type="component" value="Unassembled WGS sequence"/>
</dbReference>